<dbReference type="EMBL" id="JBHUMK010000052">
    <property type="protein sequence ID" value="MFD2610139.1"/>
    <property type="molecule type" value="Genomic_DNA"/>
</dbReference>
<evidence type="ECO:0000313" key="2">
    <source>
        <dbReference type="EMBL" id="MFD2610139.1"/>
    </source>
</evidence>
<accession>A0ABW5P4C4</accession>
<dbReference type="RefSeq" id="WP_386846076.1">
    <property type="nucleotide sequence ID" value="NZ_JBHUMK010000052.1"/>
</dbReference>
<feature type="region of interest" description="Disordered" evidence="1">
    <location>
        <begin position="23"/>
        <end position="44"/>
    </location>
</feature>
<proteinExistence type="predicted"/>
<protein>
    <submittedName>
        <fullName evidence="2">Uncharacterized protein</fullName>
    </submittedName>
</protein>
<name>A0ABW5P4C4_9DEIO</name>
<organism evidence="2 3">
    <name type="scientific">Deinococcus taklimakanensis</name>
    <dbReference type="NCBI Taxonomy" id="536443"/>
    <lineage>
        <taxon>Bacteria</taxon>
        <taxon>Thermotogati</taxon>
        <taxon>Deinococcota</taxon>
        <taxon>Deinococci</taxon>
        <taxon>Deinococcales</taxon>
        <taxon>Deinococcaceae</taxon>
        <taxon>Deinococcus</taxon>
    </lineage>
</organism>
<evidence type="ECO:0000256" key="1">
    <source>
        <dbReference type="SAM" id="MobiDB-lite"/>
    </source>
</evidence>
<reference evidence="3" key="1">
    <citation type="journal article" date="2019" name="Int. J. Syst. Evol. Microbiol.">
        <title>The Global Catalogue of Microorganisms (GCM) 10K type strain sequencing project: providing services to taxonomists for standard genome sequencing and annotation.</title>
        <authorList>
            <consortium name="The Broad Institute Genomics Platform"/>
            <consortium name="The Broad Institute Genome Sequencing Center for Infectious Disease"/>
            <person name="Wu L."/>
            <person name="Ma J."/>
        </authorList>
    </citation>
    <scope>NUCLEOTIDE SEQUENCE [LARGE SCALE GENOMIC DNA]</scope>
    <source>
        <strain evidence="3">KCTC 33842</strain>
    </source>
</reference>
<comment type="caution">
    <text evidence="2">The sequence shown here is derived from an EMBL/GenBank/DDBJ whole genome shotgun (WGS) entry which is preliminary data.</text>
</comment>
<gene>
    <name evidence="2" type="ORF">ACFSR9_11920</name>
</gene>
<keyword evidence="3" id="KW-1185">Reference proteome</keyword>
<evidence type="ECO:0000313" key="3">
    <source>
        <dbReference type="Proteomes" id="UP001597475"/>
    </source>
</evidence>
<sequence length="44" mass="5076">MKKASKAEIDLLLQLREDVAQQSLDEKQQGRELERLSIPREGQP</sequence>
<dbReference type="Proteomes" id="UP001597475">
    <property type="component" value="Unassembled WGS sequence"/>
</dbReference>